<evidence type="ECO:0000313" key="3">
    <source>
        <dbReference type="Proteomes" id="UP000887116"/>
    </source>
</evidence>
<keyword evidence="3" id="KW-1185">Reference proteome</keyword>
<name>A0A8X6GIC2_TRICU</name>
<dbReference type="Proteomes" id="UP000887116">
    <property type="component" value="Unassembled WGS sequence"/>
</dbReference>
<organism evidence="2 3">
    <name type="scientific">Trichonephila clavata</name>
    <name type="common">Joro spider</name>
    <name type="synonym">Nephila clavata</name>
    <dbReference type="NCBI Taxonomy" id="2740835"/>
    <lineage>
        <taxon>Eukaryota</taxon>
        <taxon>Metazoa</taxon>
        <taxon>Ecdysozoa</taxon>
        <taxon>Arthropoda</taxon>
        <taxon>Chelicerata</taxon>
        <taxon>Arachnida</taxon>
        <taxon>Araneae</taxon>
        <taxon>Araneomorphae</taxon>
        <taxon>Entelegynae</taxon>
        <taxon>Araneoidea</taxon>
        <taxon>Nephilidae</taxon>
        <taxon>Trichonephila</taxon>
    </lineage>
</organism>
<comment type="caution">
    <text evidence="2">The sequence shown here is derived from an EMBL/GenBank/DDBJ whole genome shotgun (WGS) entry which is preliminary data.</text>
</comment>
<evidence type="ECO:0000313" key="2">
    <source>
        <dbReference type="EMBL" id="GFR05311.1"/>
    </source>
</evidence>
<dbReference type="AlphaFoldDB" id="A0A8X6GIC2"/>
<proteinExistence type="predicted"/>
<evidence type="ECO:0000256" key="1">
    <source>
        <dbReference type="SAM" id="MobiDB-lite"/>
    </source>
</evidence>
<gene>
    <name evidence="2" type="ORF">TNCT_260422</name>
</gene>
<protein>
    <submittedName>
        <fullName evidence="2">Uncharacterized protein</fullName>
    </submittedName>
</protein>
<accession>A0A8X6GIC2</accession>
<reference evidence="2" key="1">
    <citation type="submission" date="2020-07" db="EMBL/GenBank/DDBJ databases">
        <title>Multicomponent nature underlies the extraordinary mechanical properties of spider dragline silk.</title>
        <authorList>
            <person name="Kono N."/>
            <person name="Nakamura H."/>
            <person name="Mori M."/>
            <person name="Yoshida Y."/>
            <person name="Ohtoshi R."/>
            <person name="Malay A.D."/>
            <person name="Moran D.A.P."/>
            <person name="Tomita M."/>
            <person name="Numata K."/>
            <person name="Arakawa K."/>
        </authorList>
    </citation>
    <scope>NUCLEOTIDE SEQUENCE</scope>
</reference>
<feature type="compositionally biased region" description="Polar residues" evidence="1">
    <location>
        <begin position="16"/>
        <end position="26"/>
    </location>
</feature>
<dbReference type="EMBL" id="BMAO01006001">
    <property type="protein sequence ID" value="GFR05311.1"/>
    <property type="molecule type" value="Genomic_DNA"/>
</dbReference>
<sequence>MRIIRKELEEARLGVSQQTELSSSSVAERELTASEPDVAEQTWNIRLGLGNSEWGLLRSEPFGNLRLASRAAGKTRRVLQDPWHKS</sequence>
<feature type="region of interest" description="Disordered" evidence="1">
    <location>
        <begin position="16"/>
        <end position="36"/>
    </location>
</feature>